<reference evidence="2" key="1">
    <citation type="submission" date="2017-11" db="EMBL/GenBank/DDBJ databases">
        <authorList>
            <person name="Kuznetsova I."/>
            <person name="Sazanova A."/>
            <person name="Chirak E."/>
            <person name="Safronova V."/>
            <person name="Willems A."/>
        </authorList>
    </citation>
    <scope>NUCLEOTIDE SEQUENCE [LARGE SCALE GENOMIC DNA]</scope>
    <source>
        <strain evidence="2">STM 196</strain>
    </source>
</reference>
<sequence length="73" mass="8282">MPTIWITVTSPAVPLQKDEQLIMVTDSYLNKEAFLRVSELADRDPTIAALFDELMTIIDISRVTRAEFELAQV</sequence>
<dbReference type="Proteomes" id="UP000241444">
    <property type="component" value="Unassembled WGS sequence"/>
</dbReference>
<keyword evidence="2" id="KW-1185">Reference proteome</keyword>
<comment type="caution">
    <text evidence="1">The sequence shown here is derived from an EMBL/GenBank/DDBJ whole genome shotgun (WGS) entry which is preliminary data.</text>
</comment>
<dbReference type="EMBL" id="PGGO01000025">
    <property type="protein sequence ID" value="PSH63358.1"/>
    <property type="molecule type" value="Genomic_DNA"/>
</dbReference>
<dbReference type="AlphaFoldDB" id="A0A2P7BA81"/>
<evidence type="ECO:0000313" key="1">
    <source>
        <dbReference type="EMBL" id="PSH63358.1"/>
    </source>
</evidence>
<gene>
    <name evidence="1" type="ORF">CU102_24160</name>
</gene>
<evidence type="ECO:0000313" key="2">
    <source>
        <dbReference type="Proteomes" id="UP000241444"/>
    </source>
</evidence>
<proteinExistence type="predicted"/>
<organism evidence="1 2">
    <name type="scientific">Phyllobacterium brassicacearum</name>
    <dbReference type="NCBI Taxonomy" id="314235"/>
    <lineage>
        <taxon>Bacteria</taxon>
        <taxon>Pseudomonadati</taxon>
        <taxon>Pseudomonadota</taxon>
        <taxon>Alphaproteobacteria</taxon>
        <taxon>Hyphomicrobiales</taxon>
        <taxon>Phyllobacteriaceae</taxon>
        <taxon>Phyllobacterium</taxon>
    </lineage>
</organism>
<accession>A0A2P7BA81</accession>
<name>A0A2P7BA81_9HYPH</name>
<protein>
    <submittedName>
        <fullName evidence="1">Uncharacterized protein</fullName>
    </submittedName>
</protein>